<comment type="caution">
    <text evidence="1">The sequence shown here is derived from an EMBL/GenBank/DDBJ whole genome shotgun (WGS) entry which is preliminary data.</text>
</comment>
<sequence length="95" mass="10342">MRLTDCGNDLGIQCKFGSPNYNPTLCSLRRVAAGDSAATGDASAGMRYGSDGRMLEGESYFESLLPTVFWSLNFVNSSNNILQQPKFVLLGNNLR</sequence>
<organism evidence="1 2">
    <name type="scientific">Bauhinia variegata</name>
    <name type="common">Purple orchid tree</name>
    <name type="synonym">Phanera variegata</name>
    <dbReference type="NCBI Taxonomy" id="167791"/>
    <lineage>
        <taxon>Eukaryota</taxon>
        <taxon>Viridiplantae</taxon>
        <taxon>Streptophyta</taxon>
        <taxon>Embryophyta</taxon>
        <taxon>Tracheophyta</taxon>
        <taxon>Spermatophyta</taxon>
        <taxon>Magnoliopsida</taxon>
        <taxon>eudicotyledons</taxon>
        <taxon>Gunneridae</taxon>
        <taxon>Pentapetalae</taxon>
        <taxon>rosids</taxon>
        <taxon>fabids</taxon>
        <taxon>Fabales</taxon>
        <taxon>Fabaceae</taxon>
        <taxon>Cercidoideae</taxon>
        <taxon>Cercideae</taxon>
        <taxon>Bauhiniinae</taxon>
        <taxon>Bauhinia</taxon>
    </lineage>
</organism>
<dbReference type="EMBL" id="CM039437">
    <property type="protein sequence ID" value="KAI4308517.1"/>
    <property type="molecule type" value="Genomic_DNA"/>
</dbReference>
<gene>
    <name evidence="1" type="ORF">L6164_031580</name>
</gene>
<reference evidence="1 2" key="1">
    <citation type="journal article" date="2022" name="DNA Res.">
        <title>Chromosomal-level genome assembly of the orchid tree Bauhinia variegata (Leguminosae; Cercidoideae) supports the allotetraploid origin hypothesis of Bauhinia.</title>
        <authorList>
            <person name="Zhong Y."/>
            <person name="Chen Y."/>
            <person name="Zheng D."/>
            <person name="Pang J."/>
            <person name="Liu Y."/>
            <person name="Luo S."/>
            <person name="Meng S."/>
            <person name="Qian L."/>
            <person name="Wei D."/>
            <person name="Dai S."/>
            <person name="Zhou R."/>
        </authorList>
    </citation>
    <scope>NUCLEOTIDE SEQUENCE [LARGE SCALE GENOMIC DNA]</scope>
    <source>
        <strain evidence="1">BV-YZ2020</strain>
    </source>
</reference>
<evidence type="ECO:0000313" key="2">
    <source>
        <dbReference type="Proteomes" id="UP000828941"/>
    </source>
</evidence>
<name>A0ACB9LGD5_BAUVA</name>
<keyword evidence="2" id="KW-1185">Reference proteome</keyword>
<proteinExistence type="predicted"/>
<evidence type="ECO:0000313" key="1">
    <source>
        <dbReference type="EMBL" id="KAI4308517.1"/>
    </source>
</evidence>
<dbReference type="Proteomes" id="UP000828941">
    <property type="component" value="Chromosome 12"/>
</dbReference>
<accession>A0ACB9LGD5</accession>
<protein>
    <submittedName>
        <fullName evidence="1">Uncharacterized protein</fullName>
    </submittedName>
</protein>